<feature type="transmembrane region" description="Helical" evidence="1">
    <location>
        <begin position="20"/>
        <end position="42"/>
    </location>
</feature>
<dbReference type="InterPro" id="IPR021202">
    <property type="entry name" value="Rv3654c-like"/>
</dbReference>
<evidence type="ECO:0000313" key="3">
    <source>
        <dbReference type="Proteomes" id="UP001170379"/>
    </source>
</evidence>
<evidence type="ECO:0008006" key="4">
    <source>
        <dbReference type="Google" id="ProtNLM"/>
    </source>
</evidence>
<reference evidence="2" key="2">
    <citation type="journal article" date="2022" name="Sci. Rep.">
        <title>In silico prediction of the enzymes involved in the degradation of the herbicide molinate by Gulosibacter molinativorax ON4T.</title>
        <authorList>
            <person name="Lopes A.R."/>
            <person name="Bunin E."/>
            <person name="Viana A.T."/>
            <person name="Froufe H."/>
            <person name="Munoz-Merida A."/>
            <person name="Pinho D."/>
            <person name="Figueiredo J."/>
            <person name="Barroso C."/>
            <person name="Vaz-Moreira I."/>
            <person name="Bellanger X."/>
            <person name="Egas C."/>
            <person name="Nunes O.C."/>
        </authorList>
    </citation>
    <scope>NUCLEOTIDE SEQUENCE</scope>
    <source>
        <strain evidence="2">ON4</strain>
    </source>
</reference>
<reference evidence="2" key="1">
    <citation type="submission" date="2018-03" db="EMBL/GenBank/DDBJ databases">
        <authorList>
            <person name="Nunes O.C."/>
            <person name="Lopes A.R."/>
            <person name="Froufe H."/>
            <person name="Munoz-Merida A."/>
            <person name="Barroso C."/>
            <person name="Egas C."/>
        </authorList>
    </citation>
    <scope>NUCLEOTIDE SEQUENCE</scope>
    <source>
        <strain evidence="2">ON4</strain>
    </source>
</reference>
<sequence length="119" mass="11522">MGIAKALARFNNDAGSGSVLALAIIGATVSIAVALLAVLGAFAAHTQASVAADAAALAAADTASYRIPGDPCARAAEAAALHGAALGSCETTRTESLVTVSTDLGWFAISASALAGLPR</sequence>
<keyword evidence="1" id="KW-0812">Transmembrane</keyword>
<evidence type="ECO:0000313" key="2">
    <source>
        <dbReference type="EMBL" id="MDJ1372369.1"/>
    </source>
</evidence>
<evidence type="ECO:0000256" key="1">
    <source>
        <dbReference type="SAM" id="Phobius"/>
    </source>
</evidence>
<dbReference type="RefSeq" id="WP_051267198.1">
    <property type="nucleotide sequence ID" value="NZ_CP028426.1"/>
</dbReference>
<name>A0ABT7CB09_9MICO</name>
<keyword evidence="1" id="KW-0472">Membrane</keyword>
<gene>
    <name evidence="2" type="ORF">C7K25_13490</name>
</gene>
<keyword evidence="1" id="KW-1133">Transmembrane helix</keyword>
<dbReference type="NCBIfam" id="TIGR03816">
    <property type="entry name" value="tadE_like_DECH"/>
    <property type="match status" value="1"/>
</dbReference>
<dbReference type="EMBL" id="PXVD01000024">
    <property type="protein sequence ID" value="MDJ1372369.1"/>
    <property type="molecule type" value="Genomic_DNA"/>
</dbReference>
<dbReference type="Proteomes" id="UP001170379">
    <property type="component" value="Unassembled WGS sequence"/>
</dbReference>
<accession>A0ABT7CB09</accession>
<keyword evidence="3" id="KW-1185">Reference proteome</keyword>
<comment type="caution">
    <text evidence="2">The sequence shown here is derived from an EMBL/GenBank/DDBJ whole genome shotgun (WGS) entry which is preliminary data.</text>
</comment>
<proteinExistence type="predicted"/>
<organism evidence="2 3">
    <name type="scientific">Gulosibacter molinativorax</name>
    <dbReference type="NCBI Taxonomy" id="256821"/>
    <lineage>
        <taxon>Bacteria</taxon>
        <taxon>Bacillati</taxon>
        <taxon>Actinomycetota</taxon>
        <taxon>Actinomycetes</taxon>
        <taxon>Micrococcales</taxon>
        <taxon>Microbacteriaceae</taxon>
        <taxon>Gulosibacter</taxon>
    </lineage>
</organism>
<protein>
    <recommendedName>
        <fullName evidence="4">Helicase</fullName>
    </recommendedName>
</protein>